<comment type="caution">
    <text evidence="2">The sequence shown here is derived from an EMBL/GenBank/DDBJ whole genome shotgun (WGS) entry which is preliminary data.</text>
</comment>
<organism evidence="2 3">
    <name type="scientific">Desulfosoma caldarium</name>
    <dbReference type="NCBI Taxonomy" id="610254"/>
    <lineage>
        <taxon>Bacteria</taxon>
        <taxon>Pseudomonadati</taxon>
        <taxon>Thermodesulfobacteriota</taxon>
        <taxon>Syntrophobacteria</taxon>
        <taxon>Syntrophobacterales</taxon>
        <taxon>Syntrophobacteraceae</taxon>
        <taxon>Desulfosoma</taxon>
    </lineage>
</organism>
<dbReference type="EMBL" id="RJVA01000012">
    <property type="protein sequence ID" value="ROQ92118.1"/>
    <property type="molecule type" value="Genomic_DNA"/>
</dbReference>
<proteinExistence type="predicted"/>
<dbReference type="RefSeq" id="WP_123290283.1">
    <property type="nucleotide sequence ID" value="NZ_RJVA01000012.1"/>
</dbReference>
<evidence type="ECO:0000313" key="3">
    <source>
        <dbReference type="Proteomes" id="UP000276223"/>
    </source>
</evidence>
<keyword evidence="3" id="KW-1185">Reference proteome</keyword>
<dbReference type="Proteomes" id="UP000276223">
    <property type="component" value="Unassembled WGS sequence"/>
</dbReference>
<name>A0A3N1UQV8_9BACT</name>
<accession>A0A3N1UQV8</accession>
<sequence length="174" mass="19472">MAEIEWKGIIWRAAHGDLTIKDLLTILKGHGPLEVLRFRKPGAFWGELSVSLSSRGTKEITIYHLEVEGPKRRGKGRQALLSLKRIFGGEVFVEDPGRVIRVTNADQASLPFWIKMYLEGIINALESEHVSLTSESPREEAERLLREMTRNSNAIQDNAKNAGEGKSHTAKGSR</sequence>
<dbReference type="OrthoDB" id="5509498at2"/>
<reference evidence="2 3" key="1">
    <citation type="submission" date="2018-11" db="EMBL/GenBank/DDBJ databases">
        <title>Genomic Encyclopedia of Type Strains, Phase IV (KMG-IV): sequencing the most valuable type-strain genomes for metagenomic binning, comparative biology and taxonomic classification.</title>
        <authorList>
            <person name="Goeker M."/>
        </authorList>
    </citation>
    <scope>NUCLEOTIDE SEQUENCE [LARGE SCALE GENOMIC DNA]</scope>
    <source>
        <strain evidence="2 3">DSM 22027</strain>
    </source>
</reference>
<feature type="region of interest" description="Disordered" evidence="1">
    <location>
        <begin position="141"/>
        <end position="174"/>
    </location>
</feature>
<dbReference type="AlphaFoldDB" id="A0A3N1UQV8"/>
<protein>
    <submittedName>
        <fullName evidence="2">Uncharacterized protein</fullName>
    </submittedName>
</protein>
<evidence type="ECO:0000313" key="2">
    <source>
        <dbReference type="EMBL" id="ROQ92118.1"/>
    </source>
</evidence>
<gene>
    <name evidence="2" type="ORF">EDC27_1800</name>
</gene>
<evidence type="ECO:0000256" key="1">
    <source>
        <dbReference type="SAM" id="MobiDB-lite"/>
    </source>
</evidence>
<feature type="compositionally biased region" description="Polar residues" evidence="1">
    <location>
        <begin position="150"/>
        <end position="159"/>
    </location>
</feature>